<keyword evidence="5 7" id="KW-1133">Transmembrane helix</keyword>
<feature type="transmembrane region" description="Helical" evidence="7">
    <location>
        <begin position="146"/>
        <end position="165"/>
    </location>
</feature>
<dbReference type="InterPro" id="IPR011701">
    <property type="entry name" value="MFS"/>
</dbReference>
<dbReference type="KEGG" id="cohn:KCTCHS21_33440"/>
<dbReference type="AlphaFoldDB" id="A0A3T1D7B6"/>
<evidence type="ECO:0000256" key="2">
    <source>
        <dbReference type="ARBA" id="ARBA00022448"/>
    </source>
</evidence>
<dbReference type="NCBIfam" id="TIGR00711">
    <property type="entry name" value="efflux_EmrB"/>
    <property type="match status" value="1"/>
</dbReference>
<comment type="subcellular location">
    <subcellularLocation>
        <location evidence="1">Cell membrane</location>
        <topology evidence="1">Multi-pass membrane protein</topology>
    </subcellularLocation>
</comment>
<keyword evidence="2" id="KW-0813">Transport</keyword>
<proteinExistence type="predicted"/>
<feature type="transmembrane region" description="Helical" evidence="7">
    <location>
        <begin position="337"/>
        <end position="357"/>
    </location>
</feature>
<feature type="transmembrane region" description="Helical" evidence="7">
    <location>
        <begin position="303"/>
        <end position="325"/>
    </location>
</feature>
<evidence type="ECO:0000313" key="10">
    <source>
        <dbReference type="Proteomes" id="UP000289856"/>
    </source>
</evidence>
<keyword evidence="3" id="KW-1003">Cell membrane</keyword>
<dbReference type="EMBL" id="AP019400">
    <property type="protein sequence ID" value="BBI33945.1"/>
    <property type="molecule type" value="Genomic_DNA"/>
</dbReference>
<dbReference type="Gene3D" id="1.20.1720.10">
    <property type="entry name" value="Multidrug resistance protein D"/>
    <property type="match status" value="1"/>
</dbReference>
<dbReference type="InterPro" id="IPR004638">
    <property type="entry name" value="EmrB-like"/>
</dbReference>
<keyword evidence="4 7" id="KW-0812">Transmembrane</keyword>
<organism evidence="9 10">
    <name type="scientific">Cohnella abietis</name>
    <dbReference type="NCBI Taxonomy" id="2507935"/>
    <lineage>
        <taxon>Bacteria</taxon>
        <taxon>Bacillati</taxon>
        <taxon>Bacillota</taxon>
        <taxon>Bacilli</taxon>
        <taxon>Bacillales</taxon>
        <taxon>Paenibacillaceae</taxon>
        <taxon>Cohnella</taxon>
    </lineage>
</organism>
<evidence type="ECO:0000256" key="7">
    <source>
        <dbReference type="SAM" id="Phobius"/>
    </source>
</evidence>
<feature type="transmembrane region" description="Helical" evidence="7">
    <location>
        <begin position="209"/>
        <end position="228"/>
    </location>
</feature>
<feature type="transmembrane region" description="Helical" evidence="7">
    <location>
        <begin position="61"/>
        <end position="80"/>
    </location>
</feature>
<name>A0A3T1D7B6_9BACL</name>
<evidence type="ECO:0000259" key="8">
    <source>
        <dbReference type="PROSITE" id="PS50850"/>
    </source>
</evidence>
<accession>A0A3T1D7B6</accession>
<feature type="transmembrane region" description="Helical" evidence="7">
    <location>
        <begin position="405"/>
        <end position="425"/>
    </location>
</feature>
<gene>
    <name evidence="9" type="ORF">KCTCHS21_33440</name>
</gene>
<dbReference type="InterPro" id="IPR036259">
    <property type="entry name" value="MFS_trans_sf"/>
</dbReference>
<feature type="transmembrane region" description="Helical" evidence="7">
    <location>
        <begin position="21"/>
        <end position="41"/>
    </location>
</feature>
<feature type="transmembrane region" description="Helical" evidence="7">
    <location>
        <begin position="118"/>
        <end position="139"/>
    </location>
</feature>
<dbReference type="SUPFAM" id="SSF103473">
    <property type="entry name" value="MFS general substrate transporter"/>
    <property type="match status" value="1"/>
</dbReference>
<dbReference type="PRINTS" id="PR01036">
    <property type="entry name" value="TCRTETB"/>
</dbReference>
<evidence type="ECO:0000256" key="4">
    <source>
        <dbReference type="ARBA" id="ARBA00022692"/>
    </source>
</evidence>
<dbReference type="OrthoDB" id="9816041at2"/>
<dbReference type="CDD" id="cd17503">
    <property type="entry name" value="MFS_LmrB_MDR_like"/>
    <property type="match status" value="1"/>
</dbReference>
<dbReference type="InterPro" id="IPR020846">
    <property type="entry name" value="MFS_dom"/>
</dbReference>
<feature type="transmembrane region" description="Helical" evidence="7">
    <location>
        <begin position="273"/>
        <end position="297"/>
    </location>
</feature>
<dbReference type="GO" id="GO:0005886">
    <property type="term" value="C:plasma membrane"/>
    <property type="evidence" value="ECO:0007669"/>
    <property type="project" value="UniProtKB-SubCell"/>
</dbReference>
<keyword evidence="10" id="KW-1185">Reference proteome</keyword>
<evidence type="ECO:0000313" key="9">
    <source>
        <dbReference type="EMBL" id="BBI33945.1"/>
    </source>
</evidence>
<dbReference type="Gene3D" id="1.20.1250.20">
    <property type="entry name" value="MFS general substrate transporter like domains"/>
    <property type="match status" value="1"/>
</dbReference>
<feature type="domain" description="Major facilitator superfamily (MFS) profile" evidence="8">
    <location>
        <begin position="23"/>
        <end position="480"/>
    </location>
</feature>
<sequence>MNISEINSTSTSLDLKNLKRGPIMFALIVGMFVAALNETLMGNALPELMKSFGVSAATAQWLATGYMLVVGVLVPVTAVLQQWFTTRQMFLSAMSLFFVGTVTSAFAPEFGVLLVGRIIQAIGTGMLMPLTMNTIMVMYPPEKRGGAMGLFGLVIMFAPAIGPTISGLVVDGLSWRWLFYLVLPLALISIIVGFAVLRNVSEITKPRVDLFSIGLSTIGFGGIVYGFSKAGEHGWSEPEVIWTIVASVAALILFVWRQLLLKVPVMDLRAFRYPTFSLVAVLLVMLMMTFFSTAIMLPLFMQGVLLLTAFKSGLILLPGGIVNGIMAPVAGKLFDKFGLRVLAIPGLVIVVVSLWLLTRFDEASSTGFLVTVYIAMMIGVSLVMMPAQTAGLNQLPRHLFPHGTAILNTLLQVAGAIGTALYISIMSNGQKNYLSGSSDPQSQGEVVKALANGINNAFWVGVVIALGALILGLFLRKAKSQNVTIIESEERS</sequence>
<protein>
    <submittedName>
        <fullName evidence="9">Multidrug MFS transporter</fullName>
    </submittedName>
</protein>
<reference evidence="9 10" key="1">
    <citation type="submission" date="2019-01" db="EMBL/GenBank/DDBJ databases">
        <title>Complete genome sequence of Cohnella hallensis HS21 isolated from Korean fir (Abies koreana) rhizospheric soil.</title>
        <authorList>
            <person name="Jiang L."/>
            <person name="Kang S.W."/>
            <person name="Kim S."/>
            <person name="Jung J."/>
            <person name="Kim C.Y."/>
            <person name="Kim D.H."/>
            <person name="Kim S.W."/>
            <person name="Lee J."/>
        </authorList>
    </citation>
    <scope>NUCLEOTIDE SEQUENCE [LARGE SCALE GENOMIC DNA]</scope>
    <source>
        <strain evidence="9 10">HS21</strain>
    </source>
</reference>
<dbReference type="GO" id="GO:0022857">
    <property type="term" value="F:transmembrane transporter activity"/>
    <property type="evidence" value="ECO:0007669"/>
    <property type="project" value="InterPro"/>
</dbReference>
<feature type="transmembrane region" description="Helical" evidence="7">
    <location>
        <begin position="457"/>
        <end position="475"/>
    </location>
</feature>
<dbReference type="Proteomes" id="UP000289856">
    <property type="component" value="Chromosome"/>
</dbReference>
<dbReference type="PANTHER" id="PTHR42718:SF43">
    <property type="entry name" value="LINCOMYCIN RESISTANCE PROTEIN LMRB"/>
    <property type="match status" value="1"/>
</dbReference>
<evidence type="ECO:0000256" key="3">
    <source>
        <dbReference type="ARBA" id="ARBA00022475"/>
    </source>
</evidence>
<feature type="transmembrane region" description="Helical" evidence="7">
    <location>
        <begin position="240"/>
        <end position="261"/>
    </location>
</feature>
<feature type="transmembrane region" description="Helical" evidence="7">
    <location>
        <begin position="177"/>
        <end position="197"/>
    </location>
</feature>
<feature type="transmembrane region" description="Helical" evidence="7">
    <location>
        <begin position="89"/>
        <end position="106"/>
    </location>
</feature>
<evidence type="ECO:0000256" key="6">
    <source>
        <dbReference type="ARBA" id="ARBA00023136"/>
    </source>
</evidence>
<keyword evidence="6 7" id="KW-0472">Membrane</keyword>
<evidence type="ECO:0000256" key="5">
    <source>
        <dbReference type="ARBA" id="ARBA00022989"/>
    </source>
</evidence>
<dbReference type="PANTHER" id="PTHR42718">
    <property type="entry name" value="MAJOR FACILITATOR SUPERFAMILY MULTIDRUG TRANSPORTER MFSC"/>
    <property type="match status" value="1"/>
</dbReference>
<dbReference type="PROSITE" id="PS50850">
    <property type="entry name" value="MFS"/>
    <property type="match status" value="1"/>
</dbReference>
<feature type="transmembrane region" description="Helical" evidence="7">
    <location>
        <begin position="363"/>
        <end position="384"/>
    </location>
</feature>
<dbReference type="Pfam" id="PF07690">
    <property type="entry name" value="MFS_1"/>
    <property type="match status" value="1"/>
</dbReference>
<evidence type="ECO:0000256" key="1">
    <source>
        <dbReference type="ARBA" id="ARBA00004651"/>
    </source>
</evidence>